<dbReference type="Proteomes" id="UP000275846">
    <property type="component" value="Unassembled WGS sequence"/>
</dbReference>
<protein>
    <submittedName>
        <fullName evidence="2">Uncharacterized protein</fullName>
    </submittedName>
</protein>
<keyword evidence="3" id="KW-1185">Reference proteome</keyword>
<feature type="region of interest" description="Disordered" evidence="1">
    <location>
        <begin position="66"/>
        <end position="128"/>
    </location>
</feature>
<dbReference type="AlphaFoldDB" id="A0A3P7C288"/>
<evidence type="ECO:0000256" key="1">
    <source>
        <dbReference type="SAM" id="MobiDB-lite"/>
    </source>
</evidence>
<gene>
    <name evidence="2" type="ORF">SSLN_LOCUS6097</name>
</gene>
<organism evidence="2 3">
    <name type="scientific">Schistocephalus solidus</name>
    <name type="common">Tapeworm</name>
    <dbReference type="NCBI Taxonomy" id="70667"/>
    <lineage>
        <taxon>Eukaryota</taxon>
        <taxon>Metazoa</taxon>
        <taxon>Spiralia</taxon>
        <taxon>Lophotrochozoa</taxon>
        <taxon>Platyhelminthes</taxon>
        <taxon>Cestoda</taxon>
        <taxon>Eucestoda</taxon>
        <taxon>Diphyllobothriidea</taxon>
        <taxon>Diphyllobothriidae</taxon>
        <taxon>Schistocephalus</taxon>
    </lineage>
</organism>
<name>A0A3P7C288_SCHSO</name>
<evidence type="ECO:0000313" key="3">
    <source>
        <dbReference type="Proteomes" id="UP000275846"/>
    </source>
</evidence>
<dbReference type="EMBL" id="UYSU01033538">
    <property type="protein sequence ID" value="VDL92482.1"/>
    <property type="molecule type" value="Genomic_DNA"/>
</dbReference>
<sequence length="156" mass="16769">MALPPDHAVGSVCVSSGWPVDWESDGDGSSISPDQVWWDAQRRLRSCQPPVPSPISGLLDCVLTPGSGVKTQARRPEAGEDAGGWRSRSHPSENQHTWLGSNGVGVPKGHIKKEPLQPDTQSASKPLHTKHTIGLTTRSELYRQLATFQATAFSAP</sequence>
<accession>A0A3P7C288</accession>
<evidence type="ECO:0000313" key="2">
    <source>
        <dbReference type="EMBL" id="VDL92482.1"/>
    </source>
</evidence>
<proteinExistence type="predicted"/>
<reference evidence="2 3" key="1">
    <citation type="submission" date="2018-11" db="EMBL/GenBank/DDBJ databases">
        <authorList>
            <consortium name="Pathogen Informatics"/>
        </authorList>
    </citation>
    <scope>NUCLEOTIDE SEQUENCE [LARGE SCALE GENOMIC DNA]</scope>
    <source>
        <strain evidence="2 3">NST_G2</strain>
    </source>
</reference>